<keyword evidence="7" id="KW-1185">Reference proteome</keyword>
<accession>A0A7I9VHQ2</accession>
<comment type="similarity">
    <text evidence="1">Belongs to the hemerythrin family.</text>
</comment>
<feature type="domain" description="Hemerythrin-like" evidence="5">
    <location>
        <begin position="30"/>
        <end position="143"/>
    </location>
</feature>
<evidence type="ECO:0000313" key="6">
    <source>
        <dbReference type="EMBL" id="GEJ55933.1"/>
    </source>
</evidence>
<dbReference type="NCBIfam" id="TIGR02481">
    <property type="entry name" value="hemeryth_dom"/>
    <property type="match status" value="1"/>
</dbReference>
<dbReference type="PANTHER" id="PTHR37164">
    <property type="entry name" value="BACTERIOHEMERYTHRIN"/>
    <property type="match status" value="1"/>
</dbReference>
<dbReference type="AlphaFoldDB" id="A0A7I9VHQ2"/>
<keyword evidence="4" id="KW-0408">Iron</keyword>
<dbReference type="InterPro" id="IPR016131">
    <property type="entry name" value="Haemerythrin_Fe_BS"/>
</dbReference>
<evidence type="ECO:0000256" key="4">
    <source>
        <dbReference type="ARBA" id="ARBA00023004"/>
    </source>
</evidence>
<evidence type="ECO:0000313" key="7">
    <source>
        <dbReference type="Proteomes" id="UP000503640"/>
    </source>
</evidence>
<dbReference type="Pfam" id="PF01814">
    <property type="entry name" value="Hemerythrin"/>
    <property type="match status" value="1"/>
</dbReference>
<proteinExistence type="inferred from homology"/>
<dbReference type="EMBL" id="BJTG01000002">
    <property type="protein sequence ID" value="GEJ55933.1"/>
    <property type="molecule type" value="Genomic_DNA"/>
</dbReference>
<dbReference type="CDD" id="cd12107">
    <property type="entry name" value="Hemerythrin"/>
    <property type="match status" value="1"/>
</dbReference>
<organism evidence="6 7">
    <name type="scientific">Anaeromyxobacter diazotrophicus</name>
    <dbReference type="NCBI Taxonomy" id="2590199"/>
    <lineage>
        <taxon>Bacteria</taxon>
        <taxon>Pseudomonadati</taxon>
        <taxon>Myxococcota</taxon>
        <taxon>Myxococcia</taxon>
        <taxon>Myxococcales</taxon>
        <taxon>Cystobacterineae</taxon>
        <taxon>Anaeromyxobacteraceae</taxon>
        <taxon>Anaeromyxobacter</taxon>
    </lineage>
</organism>
<name>A0A7I9VHQ2_9BACT</name>
<dbReference type="InterPro" id="IPR050669">
    <property type="entry name" value="Hemerythrin"/>
</dbReference>
<dbReference type="NCBIfam" id="NF033749">
    <property type="entry name" value="bact_hemeryth"/>
    <property type="match status" value="1"/>
</dbReference>
<gene>
    <name evidence="6" type="ORF">AMYX_06740</name>
</gene>
<dbReference type="SUPFAM" id="SSF47188">
    <property type="entry name" value="Hemerythrin-like"/>
    <property type="match status" value="1"/>
</dbReference>
<comment type="caution">
    <text evidence="6">The sequence shown here is derived from an EMBL/GenBank/DDBJ whole genome shotgun (WGS) entry which is preliminary data.</text>
</comment>
<dbReference type="PANTHER" id="PTHR37164:SF1">
    <property type="entry name" value="BACTERIOHEMERYTHRIN"/>
    <property type="match status" value="1"/>
</dbReference>
<keyword evidence="3" id="KW-0479">Metal-binding</keyword>
<evidence type="ECO:0000259" key="5">
    <source>
        <dbReference type="Pfam" id="PF01814"/>
    </source>
</evidence>
<dbReference type="Gene3D" id="1.20.120.50">
    <property type="entry name" value="Hemerythrin-like"/>
    <property type="match status" value="1"/>
</dbReference>
<dbReference type="InterPro" id="IPR035938">
    <property type="entry name" value="Hemerythrin-like_sf"/>
</dbReference>
<evidence type="ECO:0000256" key="1">
    <source>
        <dbReference type="ARBA" id="ARBA00010587"/>
    </source>
</evidence>
<keyword evidence="2" id="KW-0813">Transport</keyword>
<reference evidence="7" key="1">
    <citation type="journal article" date="2020" name="Appl. Environ. Microbiol.">
        <title>Diazotrophic Anaeromyxobacter Isolates from Soils.</title>
        <authorList>
            <person name="Masuda Y."/>
            <person name="Yamanaka H."/>
            <person name="Xu Z.X."/>
            <person name="Shiratori Y."/>
            <person name="Aono T."/>
            <person name="Amachi S."/>
            <person name="Senoo K."/>
            <person name="Itoh H."/>
        </authorList>
    </citation>
    <scope>NUCLEOTIDE SEQUENCE [LARGE SCALE GENOMIC DNA]</scope>
    <source>
        <strain evidence="7">R267</strain>
    </source>
</reference>
<dbReference type="GO" id="GO:0046872">
    <property type="term" value="F:metal ion binding"/>
    <property type="evidence" value="ECO:0007669"/>
    <property type="project" value="UniProtKB-KW"/>
</dbReference>
<protein>
    <recommendedName>
        <fullName evidence="5">Hemerythrin-like domain-containing protein</fullName>
    </recommendedName>
</protein>
<dbReference type="GO" id="GO:0005344">
    <property type="term" value="F:oxygen carrier activity"/>
    <property type="evidence" value="ECO:0007669"/>
    <property type="project" value="UniProtKB-KW"/>
</dbReference>
<evidence type="ECO:0000256" key="2">
    <source>
        <dbReference type="ARBA" id="ARBA00022621"/>
    </source>
</evidence>
<dbReference type="Proteomes" id="UP000503640">
    <property type="component" value="Unassembled WGS sequence"/>
</dbReference>
<keyword evidence="2" id="KW-0561">Oxygen transport</keyword>
<dbReference type="InterPro" id="IPR012827">
    <property type="entry name" value="Hemerythrin_metal-bd"/>
</dbReference>
<evidence type="ECO:0000256" key="3">
    <source>
        <dbReference type="ARBA" id="ARBA00022723"/>
    </source>
</evidence>
<dbReference type="PROSITE" id="PS00550">
    <property type="entry name" value="HEMERYTHRINS"/>
    <property type="match status" value="1"/>
</dbReference>
<dbReference type="InterPro" id="IPR012312">
    <property type="entry name" value="Hemerythrin-like"/>
</dbReference>
<sequence length="156" mass="16986">MGRARRFVQGFSRGEGVPGMEWKREFEIGHEAIDAQHQELFAHVGGLLAAIAGGRQEQVGPALQFLHRYVLDHFAAEQGLMAAAGYPQADAHAAEHARFAKDLLALETQRGGNPGNPWLASKLAVGLASWLRQHVLGADRELGRFLRAQGERSAAE</sequence>